<organism evidence="8 9">
    <name type="scientific">Nocardiopsis suaedae</name>
    <dbReference type="NCBI Taxonomy" id="3018444"/>
    <lineage>
        <taxon>Bacteria</taxon>
        <taxon>Bacillati</taxon>
        <taxon>Actinomycetota</taxon>
        <taxon>Actinomycetes</taxon>
        <taxon>Streptosporangiales</taxon>
        <taxon>Nocardiopsidaceae</taxon>
        <taxon>Nocardiopsis</taxon>
    </lineage>
</organism>
<dbReference type="EMBL" id="JAQFWP010000022">
    <property type="protein sequence ID" value="MDA2805532.1"/>
    <property type="molecule type" value="Genomic_DNA"/>
</dbReference>
<evidence type="ECO:0000259" key="7">
    <source>
        <dbReference type="PROSITE" id="PS50011"/>
    </source>
</evidence>
<evidence type="ECO:0000256" key="3">
    <source>
        <dbReference type="ARBA" id="ARBA00022777"/>
    </source>
</evidence>
<dbReference type="PROSITE" id="PS00107">
    <property type="entry name" value="PROTEIN_KINASE_ATP"/>
    <property type="match status" value="1"/>
</dbReference>
<feature type="domain" description="Protein kinase" evidence="7">
    <location>
        <begin position="23"/>
        <end position="273"/>
    </location>
</feature>
<evidence type="ECO:0000256" key="5">
    <source>
        <dbReference type="PROSITE-ProRule" id="PRU10141"/>
    </source>
</evidence>
<protein>
    <submittedName>
        <fullName evidence="8">Serine/threonine-protein kinase</fullName>
    </submittedName>
</protein>
<comment type="caution">
    <text evidence="8">The sequence shown here is derived from an EMBL/GenBank/DDBJ whole genome shotgun (WGS) entry which is preliminary data.</text>
</comment>
<name>A0ABT4TLF6_9ACTN</name>
<feature type="binding site" evidence="5">
    <location>
        <position position="51"/>
    </location>
    <ligand>
        <name>ATP</name>
        <dbReference type="ChEBI" id="CHEBI:30616"/>
    </ligand>
</feature>
<dbReference type="PROSITE" id="PS50011">
    <property type="entry name" value="PROTEIN_KINASE_DOM"/>
    <property type="match status" value="1"/>
</dbReference>
<reference evidence="8" key="1">
    <citation type="submission" date="2023-01" db="EMBL/GenBank/DDBJ databases">
        <title>Draft genome sequence of Nocardiopsis sp. LSu2-4 isolated from halophytes.</title>
        <authorList>
            <person name="Duangmal K."/>
            <person name="Chantavorakit T."/>
        </authorList>
    </citation>
    <scope>NUCLEOTIDE SEQUENCE</scope>
    <source>
        <strain evidence="8">LSu2-4</strain>
    </source>
</reference>
<feature type="region of interest" description="Disordered" evidence="6">
    <location>
        <begin position="708"/>
        <end position="760"/>
    </location>
</feature>
<dbReference type="PROSITE" id="PS00108">
    <property type="entry name" value="PROTEIN_KINASE_ST"/>
    <property type="match status" value="1"/>
</dbReference>
<dbReference type="PANTHER" id="PTHR43289:SF34">
    <property type="entry name" value="SERINE_THREONINE-PROTEIN KINASE YBDM-RELATED"/>
    <property type="match status" value="1"/>
</dbReference>
<keyword evidence="9" id="KW-1185">Reference proteome</keyword>
<feature type="compositionally biased region" description="Low complexity" evidence="6">
    <location>
        <begin position="276"/>
        <end position="285"/>
    </location>
</feature>
<dbReference type="InterPro" id="IPR008271">
    <property type="entry name" value="Ser/Thr_kinase_AS"/>
</dbReference>
<sequence length="760" mass="76281">MNIPLPPELAALEPGDPRAIGPFRPVGRLGSGGMGAVYGALDARGRCVAVKVVHPRHAAAPEYRAAFAREADLMRSLDAECAPAFLGAAPSAEPPWLAIEFVPGRTLRARVRESGPLEPPALAAFAAGTAEALEALHRLGVVHCDIKPGNVVLSPTGPRVLDFGIARAAGRPGPERIEGTPGYLAPERLRGAPPSPAVDVFAWGAMVAYAATGRPPFGGGEVDTVLARTRAGDRDLEGVPEELLGIVTAALDPDPGLRPSARDCFAAALHVAAPAGGGDAAPVGAEPFHEEADASPRSRLRSALASVWRGFDAAGHSPEAWMAAGTALAGTAAAATATSGIGAGAGAAGSAGGGAASATGAGTAAGSGAVSAGAGSGAVGAGAGGGLGGAAATGGGSALLGAKGIAIASAAVVAAGAAGIGGYFGYESYAAAQRAELAGQAAAVVENGAGFTASLVREPADGGSGGGEPFTAELLYAPDRQDTLVYRLPPEQGGETVANVGGRVLAYAPRAAVVDDPVGWYAEADRFTADAYSRDAVLGAVAALAGAADLDSGETEAEGAQATRLTGTFTVDGPDGEEMEARGEMDLDDDGLPLRLAYSSADWTTTVDFASVDEAPSVEEPEGAMFAPETQVFEVPYDTLMYTPPCGRVSVGGRDWNVHAVSWGTGCRDAMDLVERYASGEGEVMTGWAGTGVQRLYLGGVSCQQLAAHDPEGGPGDGRLPMSCEETRQNPDATSPLDEYEVGGTVVRFTEAEEGRRPGR</sequence>
<proteinExistence type="predicted"/>
<dbReference type="SMART" id="SM00220">
    <property type="entry name" value="S_TKc"/>
    <property type="match status" value="1"/>
</dbReference>
<dbReference type="CDD" id="cd14014">
    <property type="entry name" value="STKc_PknB_like"/>
    <property type="match status" value="1"/>
</dbReference>
<feature type="region of interest" description="Disordered" evidence="6">
    <location>
        <begin position="276"/>
        <end position="297"/>
    </location>
</feature>
<dbReference type="InterPro" id="IPR011009">
    <property type="entry name" value="Kinase-like_dom_sf"/>
</dbReference>
<dbReference type="Pfam" id="PF00069">
    <property type="entry name" value="Pkinase"/>
    <property type="match status" value="1"/>
</dbReference>
<dbReference type="SUPFAM" id="SSF56112">
    <property type="entry name" value="Protein kinase-like (PK-like)"/>
    <property type="match status" value="1"/>
</dbReference>
<keyword evidence="1" id="KW-0808">Transferase</keyword>
<dbReference type="InterPro" id="IPR017441">
    <property type="entry name" value="Protein_kinase_ATP_BS"/>
</dbReference>
<keyword evidence="3 8" id="KW-0418">Kinase</keyword>
<gene>
    <name evidence="8" type="ORF">O4U47_13510</name>
</gene>
<feature type="compositionally biased region" description="Basic and acidic residues" evidence="6">
    <location>
        <begin position="287"/>
        <end position="296"/>
    </location>
</feature>
<dbReference type="RefSeq" id="WP_270678186.1">
    <property type="nucleotide sequence ID" value="NZ_JAQFWP010000022.1"/>
</dbReference>
<evidence type="ECO:0000313" key="9">
    <source>
        <dbReference type="Proteomes" id="UP001165685"/>
    </source>
</evidence>
<dbReference type="Proteomes" id="UP001165685">
    <property type="component" value="Unassembled WGS sequence"/>
</dbReference>
<keyword evidence="2 5" id="KW-0547">Nucleotide-binding</keyword>
<evidence type="ECO:0000256" key="1">
    <source>
        <dbReference type="ARBA" id="ARBA00022679"/>
    </source>
</evidence>
<accession>A0ABT4TLF6</accession>
<feature type="compositionally biased region" description="Basic and acidic residues" evidence="6">
    <location>
        <begin position="750"/>
        <end position="760"/>
    </location>
</feature>
<dbReference type="InterPro" id="IPR000719">
    <property type="entry name" value="Prot_kinase_dom"/>
</dbReference>
<evidence type="ECO:0000256" key="4">
    <source>
        <dbReference type="ARBA" id="ARBA00022840"/>
    </source>
</evidence>
<dbReference type="GO" id="GO:0016301">
    <property type="term" value="F:kinase activity"/>
    <property type="evidence" value="ECO:0007669"/>
    <property type="project" value="UniProtKB-KW"/>
</dbReference>
<dbReference type="Gene3D" id="3.30.200.20">
    <property type="entry name" value="Phosphorylase Kinase, domain 1"/>
    <property type="match status" value="1"/>
</dbReference>
<evidence type="ECO:0000313" key="8">
    <source>
        <dbReference type="EMBL" id="MDA2805532.1"/>
    </source>
</evidence>
<dbReference type="Gene3D" id="1.10.510.10">
    <property type="entry name" value="Transferase(Phosphotransferase) domain 1"/>
    <property type="match status" value="1"/>
</dbReference>
<dbReference type="PANTHER" id="PTHR43289">
    <property type="entry name" value="MITOGEN-ACTIVATED PROTEIN KINASE KINASE KINASE 20-RELATED"/>
    <property type="match status" value="1"/>
</dbReference>
<evidence type="ECO:0000256" key="2">
    <source>
        <dbReference type="ARBA" id="ARBA00022741"/>
    </source>
</evidence>
<evidence type="ECO:0000256" key="6">
    <source>
        <dbReference type="SAM" id="MobiDB-lite"/>
    </source>
</evidence>
<keyword evidence="4 5" id="KW-0067">ATP-binding</keyword>